<reference evidence="4" key="2">
    <citation type="submission" date="2015-01" db="EMBL/GenBank/DDBJ databases">
        <title>Evolutionary Origins and Diversification of the Mycorrhizal Mutualists.</title>
        <authorList>
            <consortium name="DOE Joint Genome Institute"/>
            <consortium name="Mycorrhizal Genomics Consortium"/>
            <person name="Kohler A."/>
            <person name="Kuo A."/>
            <person name="Nagy L.G."/>
            <person name="Floudas D."/>
            <person name="Copeland A."/>
            <person name="Barry K.W."/>
            <person name="Cichocki N."/>
            <person name="Veneault-Fourrey C."/>
            <person name="LaButti K."/>
            <person name="Lindquist E.A."/>
            <person name="Lipzen A."/>
            <person name="Lundell T."/>
            <person name="Morin E."/>
            <person name="Murat C."/>
            <person name="Riley R."/>
            <person name="Ohm R."/>
            <person name="Sun H."/>
            <person name="Tunlid A."/>
            <person name="Henrissat B."/>
            <person name="Grigoriev I.V."/>
            <person name="Hibbett D.S."/>
            <person name="Martin F."/>
        </authorList>
    </citation>
    <scope>NUCLEOTIDE SEQUENCE [LARGE SCALE GENOMIC DNA]</scope>
    <source>
        <strain evidence="4">Marx 270</strain>
    </source>
</reference>
<evidence type="ECO:0000256" key="1">
    <source>
        <dbReference type="SAM" id="MobiDB-lite"/>
    </source>
</evidence>
<dbReference type="SUPFAM" id="SSF56112">
    <property type="entry name" value="Protein kinase-like (PK-like)"/>
    <property type="match status" value="1"/>
</dbReference>
<dbReference type="InterPro" id="IPR000719">
    <property type="entry name" value="Prot_kinase_dom"/>
</dbReference>
<evidence type="ECO:0000259" key="2">
    <source>
        <dbReference type="PROSITE" id="PS50011"/>
    </source>
</evidence>
<dbReference type="SUPFAM" id="SSF48371">
    <property type="entry name" value="ARM repeat"/>
    <property type="match status" value="1"/>
</dbReference>
<reference evidence="3 4" key="1">
    <citation type="submission" date="2014-04" db="EMBL/GenBank/DDBJ databases">
        <authorList>
            <consortium name="DOE Joint Genome Institute"/>
            <person name="Kuo A."/>
            <person name="Kohler A."/>
            <person name="Costa M.D."/>
            <person name="Nagy L.G."/>
            <person name="Floudas D."/>
            <person name="Copeland A."/>
            <person name="Barry K.W."/>
            <person name="Cichocki N."/>
            <person name="Veneault-Fourrey C."/>
            <person name="LaButti K."/>
            <person name="Lindquist E.A."/>
            <person name="Lipzen A."/>
            <person name="Lundell T."/>
            <person name="Morin E."/>
            <person name="Murat C."/>
            <person name="Sun H."/>
            <person name="Tunlid A."/>
            <person name="Henrissat B."/>
            <person name="Grigoriev I.V."/>
            <person name="Hibbett D.S."/>
            <person name="Martin F."/>
            <person name="Nordberg H.P."/>
            <person name="Cantor M.N."/>
            <person name="Hua S.X."/>
        </authorList>
    </citation>
    <scope>NUCLEOTIDE SEQUENCE [LARGE SCALE GENOMIC DNA]</scope>
    <source>
        <strain evidence="3 4">Marx 270</strain>
    </source>
</reference>
<dbReference type="InterPro" id="IPR011009">
    <property type="entry name" value="Kinase-like_dom_sf"/>
</dbReference>
<dbReference type="InterPro" id="IPR051177">
    <property type="entry name" value="CIK-Related_Protein"/>
</dbReference>
<keyword evidence="4" id="KW-1185">Reference proteome</keyword>
<feature type="region of interest" description="Disordered" evidence="1">
    <location>
        <begin position="233"/>
        <end position="256"/>
    </location>
</feature>
<dbReference type="Gene3D" id="3.30.200.20">
    <property type="entry name" value="Phosphorylase Kinase, domain 1"/>
    <property type="match status" value="1"/>
</dbReference>
<gene>
    <name evidence="3" type="ORF">M404DRAFT_143205</name>
</gene>
<accession>A0A0C3NUG7</accession>
<feature type="domain" description="Protein kinase" evidence="2">
    <location>
        <begin position="1"/>
        <end position="297"/>
    </location>
</feature>
<organism evidence="3 4">
    <name type="scientific">Pisolithus tinctorius Marx 270</name>
    <dbReference type="NCBI Taxonomy" id="870435"/>
    <lineage>
        <taxon>Eukaryota</taxon>
        <taxon>Fungi</taxon>
        <taxon>Dikarya</taxon>
        <taxon>Basidiomycota</taxon>
        <taxon>Agaricomycotina</taxon>
        <taxon>Agaricomycetes</taxon>
        <taxon>Agaricomycetidae</taxon>
        <taxon>Boletales</taxon>
        <taxon>Sclerodermatineae</taxon>
        <taxon>Pisolithaceae</taxon>
        <taxon>Pisolithus</taxon>
    </lineage>
</organism>
<dbReference type="STRING" id="870435.A0A0C3NUG7"/>
<dbReference type="GO" id="GO:0005737">
    <property type="term" value="C:cytoplasm"/>
    <property type="evidence" value="ECO:0007669"/>
    <property type="project" value="TreeGrafter"/>
</dbReference>
<dbReference type="HOGENOM" id="CLU_010392_1_0_1"/>
<dbReference type="Gene3D" id="1.25.10.10">
    <property type="entry name" value="Leucine-rich Repeat Variant"/>
    <property type="match status" value="1"/>
</dbReference>
<protein>
    <recommendedName>
        <fullName evidence="2">Protein kinase domain-containing protein</fullName>
    </recommendedName>
</protein>
<evidence type="ECO:0000313" key="4">
    <source>
        <dbReference type="Proteomes" id="UP000054217"/>
    </source>
</evidence>
<dbReference type="OrthoDB" id="447103at2759"/>
<dbReference type="PANTHER" id="PTHR12984:SF3">
    <property type="entry name" value="N-TERMINAL KINASE-LIKE PROTEIN"/>
    <property type="match status" value="1"/>
</dbReference>
<sequence length="597" mass="65495">MEYLRNLGSAAVSTLVQKSGINLPFILGSKVSSCETFWTLYDATKRDDGSPVSVFEYDLIHPLNKSTIPLARNALRKLRTIRHPDILKFMDVVESDSAIFIMTERVKPLQTALQTMPPRGSQEREEWLLWGLHRVSVALAFINDSVSSTHGNVCPKSIFITPAGEWKLGGFEVLSNPRDDLAVLYTMGGLLPEAMSYASPEVKKSGWSALKDGPIHAADSYALGLLLHATFNPTDPPPATVQPPHPPPQASSRGAIPQSVFPSFRKLLNPGPKTRMSPKAFLDIGMAETAGEGSGFFSDNRLVKVCGGLDHFSLSSESEKEALIRMLKDSATSFPPEFAAFRILPSVVSALEFGGASAASIVPLILQFGKNVPPEDYSRTVLMPLMKLYANPDRGMRMALLDSLPEYAEKLEKKVVVDQVWPHLQTGFSDTVAVIREATVRAIVLLSPKLNDRILNNDLLRHLARMQNDPEASIRTNTCILIGRLGPTLGYNTKRKVLVPAFSRAIKDPFVHARIAGLMAFMSTSDCYDMEDVAGKVIPNVVGATLDKEKIVRDQAFKALELFVKKLEAHAATMVRLLNFRTLLSPPMISLAGDSAY</sequence>
<dbReference type="GO" id="GO:0005524">
    <property type="term" value="F:ATP binding"/>
    <property type="evidence" value="ECO:0007669"/>
    <property type="project" value="InterPro"/>
</dbReference>
<dbReference type="GO" id="GO:0004672">
    <property type="term" value="F:protein kinase activity"/>
    <property type="evidence" value="ECO:0007669"/>
    <property type="project" value="InterPro"/>
</dbReference>
<dbReference type="FunCoup" id="A0A0C3NUG7">
    <property type="interactions" value="938"/>
</dbReference>
<dbReference type="PROSITE" id="PS50011">
    <property type="entry name" value="PROTEIN_KINASE_DOM"/>
    <property type="match status" value="1"/>
</dbReference>
<evidence type="ECO:0000313" key="3">
    <source>
        <dbReference type="EMBL" id="KIO04525.1"/>
    </source>
</evidence>
<dbReference type="InParanoid" id="A0A0C3NUG7"/>
<dbReference type="Proteomes" id="UP000054217">
    <property type="component" value="Unassembled WGS sequence"/>
</dbReference>
<dbReference type="InterPro" id="IPR011989">
    <property type="entry name" value="ARM-like"/>
</dbReference>
<proteinExistence type="predicted"/>
<dbReference type="PANTHER" id="PTHR12984">
    <property type="entry name" value="SCY1-RELATED S/T PROTEIN KINASE-LIKE"/>
    <property type="match status" value="1"/>
</dbReference>
<dbReference type="Gene3D" id="1.10.510.10">
    <property type="entry name" value="Transferase(Phosphotransferase) domain 1"/>
    <property type="match status" value="1"/>
</dbReference>
<dbReference type="InterPro" id="IPR016024">
    <property type="entry name" value="ARM-type_fold"/>
</dbReference>
<dbReference type="AlphaFoldDB" id="A0A0C3NUG7"/>
<name>A0A0C3NUG7_PISTI</name>
<feature type="compositionally biased region" description="Pro residues" evidence="1">
    <location>
        <begin position="234"/>
        <end position="249"/>
    </location>
</feature>
<dbReference type="GO" id="GO:0006409">
    <property type="term" value="P:tRNA export from nucleus"/>
    <property type="evidence" value="ECO:0007669"/>
    <property type="project" value="TreeGrafter"/>
</dbReference>
<dbReference type="EMBL" id="KN831971">
    <property type="protein sequence ID" value="KIO04525.1"/>
    <property type="molecule type" value="Genomic_DNA"/>
</dbReference>